<dbReference type="Proteomes" id="UP001057375">
    <property type="component" value="Unassembled WGS sequence"/>
</dbReference>
<sequence>MDPGDGFSLLDDGDDNVSDILDEMDGSDVDKIVNDKLADIHKAEEEDFFDNLDEDAPIPVDKSIITISSKIEEVEVTEKPAVLEPIQSPPAPGIAEKKGETKAPAIFIPTQSESFPSTDRFSTLLESLDECDTQGFSSILPQLFDLLIERPYELISNISSKSIITHICSVISRLCPIAQITSETNGYCASLPYSDASNPLIKANFEVVSYPWMSTVESFVIFLIDLLFFHELSEHETQTSSSINTFVREEITKQLKDNTEIMHVLSCFLCVSAPSHTLSMCLQLCELILSDAHSGLDTRVFQTHDLSHNPSLGKQQKTMMVMLSHLAFLLTRCLRIMISSPQGPVQSVFLNCLSLISFIAHLHKDTHSVESISQISNSISGIITILSRKLPLFSIKVPMVGLDQGYPSCMHLIVGIMCLFIEYAPQISINPFGGEGIVAILIQCRGLVLKEIHSTDVPTQPLKEEQDKHTDVISGPSDFGLLGQIPIEAKPSPSPSSPISRMTEDDHSVINLAYSLLRCLQSSLSPPGGCLNAFVGNVGDGHRTMLRHAMSVEYDLHQLLQTSPYLSPSTTQHPHASNALFPTPSAHDPTAVSPSSVQYSTLTGSPSAVNRDITDLSTLSIVQAVLLLVFCFPDLPSEYEDKAPTSSYPEILSNIRDISLELVCSCCYAPRTPEKGATDCQQSVISLISNYRPSVSTSPQHVSQSSAHHSSVSKMPPFLHKLLSLSMSKSVTLSRFSSLLLSLLLACEVGFGQWFCVGLNGLAVSTRSLSSKLKMFSIAYSLGLWSKKVLDCLKDEESSAPPSTLSELPKETNPQLHSKICVVSLMTLSALNCSNNIKFLCHTMVSHESFLHRLVNNIRFVCKLCSTSSSSPKILNHSSDNNSLRSLTCLCTLLCECMYSGAVRLEEEKERQNMKESSLSIAIVDVAKRVRRVCSTLGGYISIIQTHRALMHGQDIESDTSGIIVQEEKREEQTDGPIVDIVHVLNSNSKCFFLSLVRCSTILLAHYDTLIEDEPNYDEVIQSLSHVFWVKEHKERRKESSTDHLVIYNVCERHTSAIFTFYLVKIYQILSQLKFDEHSMLLSLMDHRVEKRKLVKQFKKLLNFAIQHSSEELVSDLLK</sequence>
<feature type="compositionally biased region" description="Low complexity" evidence="1">
    <location>
        <begin position="1"/>
        <end position="10"/>
    </location>
</feature>
<feature type="region of interest" description="Disordered" evidence="1">
    <location>
        <begin position="567"/>
        <end position="598"/>
    </location>
</feature>
<evidence type="ECO:0000256" key="1">
    <source>
        <dbReference type="SAM" id="MobiDB-lite"/>
    </source>
</evidence>
<feature type="region of interest" description="Disordered" evidence="1">
    <location>
        <begin position="1"/>
        <end position="20"/>
    </location>
</feature>
<proteinExistence type="predicted"/>
<reference evidence="2" key="1">
    <citation type="submission" date="2022-03" db="EMBL/GenBank/DDBJ databases">
        <title>Draft genome sequence of Aduncisulcus paluster, a free-living microaerophilic Fornicata.</title>
        <authorList>
            <person name="Yuyama I."/>
            <person name="Kume K."/>
            <person name="Tamura T."/>
            <person name="Inagaki Y."/>
            <person name="Hashimoto T."/>
        </authorList>
    </citation>
    <scope>NUCLEOTIDE SEQUENCE</scope>
    <source>
        <strain evidence="2">NY0171</strain>
    </source>
</reference>
<evidence type="ECO:0000313" key="3">
    <source>
        <dbReference type="Proteomes" id="UP001057375"/>
    </source>
</evidence>
<organism evidence="2 3">
    <name type="scientific">Aduncisulcus paluster</name>
    <dbReference type="NCBI Taxonomy" id="2918883"/>
    <lineage>
        <taxon>Eukaryota</taxon>
        <taxon>Metamonada</taxon>
        <taxon>Carpediemonas-like organisms</taxon>
        <taxon>Aduncisulcus</taxon>
    </lineage>
</organism>
<protein>
    <submittedName>
        <fullName evidence="2">Uncharacterized protein</fullName>
    </submittedName>
</protein>
<keyword evidence="3" id="KW-1185">Reference proteome</keyword>
<name>A0ABQ5KP86_9EUKA</name>
<dbReference type="EMBL" id="BQXS01010796">
    <property type="protein sequence ID" value="GKT34328.1"/>
    <property type="molecule type" value="Genomic_DNA"/>
</dbReference>
<gene>
    <name evidence="2" type="ORF">ADUPG1_007697</name>
</gene>
<evidence type="ECO:0000313" key="2">
    <source>
        <dbReference type="EMBL" id="GKT34328.1"/>
    </source>
</evidence>
<accession>A0ABQ5KP86</accession>
<feature type="compositionally biased region" description="Acidic residues" evidence="1">
    <location>
        <begin position="11"/>
        <end position="20"/>
    </location>
</feature>
<comment type="caution">
    <text evidence="2">The sequence shown here is derived from an EMBL/GenBank/DDBJ whole genome shotgun (WGS) entry which is preliminary data.</text>
</comment>